<protein>
    <submittedName>
        <fullName evidence="3">DedA family protein</fullName>
    </submittedName>
</protein>
<evidence type="ECO:0000313" key="4">
    <source>
        <dbReference type="Proteomes" id="UP000218796"/>
    </source>
</evidence>
<dbReference type="PANTHER" id="PTHR42709">
    <property type="entry name" value="ALKALINE PHOSPHATASE LIKE PROTEIN"/>
    <property type="match status" value="1"/>
</dbReference>
<dbReference type="GeneID" id="69638332"/>
<feature type="transmembrane region" description="Helical" evidence="1">
    <location>
        <begin position="12"/>
        <end position="34"/>
    </location>
</feature>
<name>A0A2A2MHQ7_9GAMM</name>
<dbReference type="AlphaFoldDB" id="A0A2A2MHQ7"/>
<dbReference type="EMBL" id="NQMS01000001">
    <property type="protein sequence ID" value="PAV98647.1"/>
    <property type="molecule type" value="Genomic_DNA"/>
</dbReference>
<keyword evidence="1" id="KW-0812">Transmembrane</keyword>
<proteinExistence type="predicted"/>
<dbReference type="RefSeq" id="WP_008813176.1">
    <property type="nucleotide sequence ID" value="NZ_CALECD010000066.1"/>
</dbReference>
<comment type="caution">
    <text evidence="3">The sequence shown here is derived from an EMBL/GenBank/DDBJ whole genome shotgun (WGS) entry which is preliminary data.</text>
</comment>
<feature type="transmembrane region" description="Helical" evidence="1">
    <location>
        <begin position="162"/>
        <end position="181"/>
    </location>
</feature>
<organism evidence="3 4">
    <name type="scientific">Hafnia paralvei</name>
    <dbReference type="NCBI Taxonomy" id="546367"/>
    <lineage>
        <taxon>Bacteria</taxon>
        <taxon>Pseudomonadati</taxon>
        <taxon>Pseudomonadota</taxon>
        <taxon>Gammaproteobacteria</taxon>
        <taxon>Enterobacterales</taxon>
        <taxon>Hafniaceae</taxon>
        <taxon>Hafnia</taxon>
    </lineage>
</organism>
<feature type="transmembrane region" description="Helical" evidence="1">
    <location>
        <begin position="40"/>
        <end position="64"/>
    </location>
</feature>
<evidence type="ECO:0000259" key="2">
    <source>
        <dbReference type="Pfam" id="PF09335"/>
    </source>
</evidence>
<dbReference type="Pfam" id="PF09335">
    <property type="entry name" value="VTT_dom"/>
    <property type="match status" value="1"/>
</dbReference>
<dbReference type="KEGG" id="hpar:AL518_16700"/>
<dbReference type="PANTHER" id="PTHR42709:SF2">
    <property type="entry name" value="INNER MEMBRANE PROTEIN YOHD"/>
    <property type="match status" value="1"/>
</dbReference>
<reference evidence="3 4" key="1">
    <citation type="submission" date="2017-08" db="EMBL/GenBank/DDBJ databases">
        <title>Draft Genome Sequence of Hafnia alvei CITHA-6 Isolated from Raw Bovine Milk.</title>
        <authorList>
            <person name="Culligan E.P."/>
            <person name="Mcsweeney A."/>
            <person name="O'Doherty C."/>
            <person name="Gleeson E."/>
            <person name="O'Riordan D."/>
            <person name="Sleator R.D."/>
        </authorList>
    </citation>
    <scope>NUCLEOTIDE SEQUENCE [LARGE SCALE GENOMIC DNA]</scope>
    <source>
        <strain evidence="3 4">CITHA-6</strain>
    </source>
</reference>
<sequence length="191" mass="21513">MTDAGQWISDYGYIAVVVGSIIEGETIAFLAGIAAHKHLLSYPLVLLLTFVGATAGDFTLYMVGRRFGTQILSRFRRQQKKIQRFQQRVREHETWLILGMRFAYGFRTVGPIIIGSSGVKLRKFVLFNVIGAAVWAFSVVTLGYAASEVLFRLFAHEHQRRIAFVVLMVALLLILIGVKWYRSKQADSNDA</sequence>
<dbReference type="InterPro" id="IPR051311">
    <property type="entry name" value="DedA_domain"/>
</dbReference>
<feature type="domain" description="VTT" evidence="2">
    <location>
        <begin position="24"/>
        <end position="144"/>
    </location>
</feature>
<evidence type="ECO:0000256" key="1">
    <source>
        <dbReference type="SAM" id="Phobius"/>
    </source>
</evidence>
<dbReference type="InterPro" id="IPR032816">
    <property type="entry name" value="VTT_dom"/>
</dbReference>
<evidence type="ECO:0000313" key="3">
    <source>
        <dbReference type="EMBL" id="PAV98647.1"/>
    </source>
</evidence>
<keyword evidence="1" id="KW-1133">Transmembrane helix</keyword>
<accession>A0A2A2MHQ7</accession>
<keyword evidence="4" id="KW-1185">Reference proteome</keyword>
<feature type="transmembrane region" description="Helical" evidence="1">
    <location>
        <begin position="126"/>
        <end position="150"/>
    </location>
</feature>
<gene>
    <name evidence="3" type="ORF">CJD50_04070</name>
</gene>
<dbReference type="Proteomes" id="UP000218796">
    <property type="component" value="Unassembled WGS sequence"/>
</dbReference>
<dbReference type="GO" id="GO:0005886">
    <property type="term" value="C:plasma membrane"/>
    <property type="evidence" value="ECO:0007669"/>
    <property type="project" value="UniProtKB-ARBA"/>
</dbReference>
<keyword evidence="1" id="KW-0472">Membrane</keyword>
<dbReference type="OrthoDB" id="948134at2"/>